<dbReference type="OrthoDB" id="7833747at2759"/>
<evidence type="ECO:0000313" key="3">
    <source>
        <dbReference type="RefSeq" id="XP_030377214.1"/>
    </source>
</evidence>
<name>A0A6J2TMD5_DROLE</name>
<gene>
    <name evidence="3" type="primary">LOC115626102</name>
</gene>
<sequence length="233" mass="27197">MHSKQRRKDRRKSVLDDSRSRQFAIRGMKTSSFSIHKDKDKVNESKGVAFNTETQSQKEKGLPQIAFTFRSNIRLDLDTVDELSAKWKQHFNNVSQTPLELKLAAIRAQREHKTADPKKKTEESVKKRSQERRRPITALYTAPRTTQRMKKVIETKMPCSNEDVRRGAKDEDGEYHYNLCRECGFVKCTLTPAEHAERLRKKFDDFIAKNPALRPETVAKRFGNKRKLTYITL</sequence>
<organism evidence="2 3">
    <name type="scientific">Drosophila lebanonensis</name>
    <name type="common">Fruit fly</name>
    <name type="synonym">Scaptodrosophila lebanonensis</name>
    <dbReference type="NCBI Taxonomy" id="7225"/>
    <lineage>
        <taxon>Eukaryota</taxon>
        <taxon>Metazoa</taxon>
        <taxon>Ecdysozoa</taxon>
        <taxon>Arthropoda</taxon>
        <taxon>Hexapoda</taxon>
        <taxon>Insecta</taxon>
        <taxon>Pterygota</taxon>
        <taxon>Neoptera</taxon>
        <taxon>Endopterygota</taxon>
        <taxon>Diptera</taxon>
        <taxon>Brachycera</taxon>
        <taxon>Muscomorpha</taxon>
        <taxon>Ephydroidea</taxon>
        <taxon>Drosophilidae</taxon>
        <taxon>Scaptodrosophila</taxon>
    </lineage>
</organism>
<reference evidence="3" key="1">
    <citation type="submission" date="2025-08" db="UniProtKB">
        <authorList>
            <consortium name="RefSeq"/>
        </authorList>
    </citation>
    <scope>IDENTIFICATION</scope>
    <source>
        <strain evidence="3">11010-0011.00</strain>
        <tissue evidence="3">Whole body</tissue>
    </source>
</reference>
<evidence type="ECO:0000313" key="2">
    <source>
        <dbReference type="Proteomes" id="UP000504634"/>
    </source>
</evidence>
<dbReference type="GeneID" id="115626102"/>
<dbReference type="AlphaFoldDB" id="A0A6J2TMD5"/>
<protein>
    <submittedName>
        <fullName evidence="3">Uncharacterized protein LOC115626102</fullName>
    </submittedName>
</protein>
<dbReference type="RefSeq" id="XP_030377214.1">
    <property type="nucleotide sequence ID" value="XM_030521354.1"/>
</dbReference>
<evidence type="ECO:0000256" key="1">
    <source>
        <dbReference type="SAM" id="MobiDB-lite"/>
    </source>
</evidence>
<feature type="region of interest" description="Disordered" evidence="1">
    <location>
        <begin position="109"/>
        <end position="133"/>
    </location>
</feature>
<feature type="compositionally biased region" description="Basic and acidic residues" evidence="1">
    <location>
        <begin position="35"/>
        <end position="44"/>
    </location>
</feature>
<feature type="compositionally biased region" description="Basic residues" evidence="1">
    <location>
        <begin position="1"/>
        <end position="11"/>
    </location>
</feature>
<proteinExistence type="predicted"/>
<feature type="region of interest" description="Disordered" evidence="1">
    <location>
        <begin position="1"/>
        <end position="57"/>
    </location>
</feature>
<dbReference type="Proteomes" id="UP000504634">
    <property type="component" value="Unplaced"/>
</dbReference>
<accession>A0A6J2TMD5</accession>
<keyword evidence="2" id="KW-1185">Reference proteome</keyword>